<evidence type="ECO:0000256" key="1">
    <source>
        <dbReference type="SAM" id="MobiDB-lite"/>
    </source>
</evidence>
<dbReference type="EnsemblMetazoa" id="G21159.5">
    <property type="protein sequence ID" value="G21159.5:cds"/>
    <property type="gene ID" value="G21159"/>
</dbReference>
<keyword evidence="2" id="KW-0812">Transmembrane</keyword>
<feature type="region of interest" description="Disordered" evidence="1">
    <location>
        <begin position="396"/>
        <end position="483"/>
    </location>
</feature>
<evidence type="ECO:0000313" key="3">
    <source>
        <dbReference type="EnsemblMetazoa" id="G21159.5:cds"/>
    </source>
</evidence>
<organism evidence="3 4">
    <name type="scientific">Magallana gigas</name>
    <name type="common">Pacific oyster</name>
    <name type="synonym">Crassostrea gigas</name>
    <dbReference type="NCBI Taxonomy" id="29159"/>
    <lineage>
        <taxon>Eukaryota</taxon>
        <taxon>Metazoa</taxon>
        <taxon>Spiralia</taxon>
        <taxon>Lophotrochozoa</taxon>
        <taxon>Mollusca</taxon>
        <taxon>Bivalvia</taxon>
        <taxon>Autobranchia</taxon>
        <taxon>Pteriomorphia</taxon>
        <taxon>Ostreida</taxon>
        <taxon>Ostreoidea</taxon>
        <taxon>Ostreidae</taxon>
        <taxon>Magallana</taxon>
    </lineage>
</organism>
<proteinExistence type="predicted"/>
<keyword evidence="2" id="KW-1133">Transmembrane helix</keyword>
<name>A0A8W8JYY3_MAGGI</name>
<keyword evidence="2" id="KW-0472">Membrane</keyword>
<accession>A0A8W8JYY3</accession>
<feature type="compositionally biased region" description="Polar residues" evidence="1">
    <location>
        <begin position="415"/>
        <end position="433"/>
    </location>
</feature>
<feature type="transmembrane region" description="Helical" evidence="2">
    <location>
        <begin position="20"/>
        <end position="37"/>
    </location>
</feature>
<evidence type="ECO:0000313" key="4">
    <source>
        <dbReference type="Proteomes" id="UP000005408"/>
    </source>
</evidence>
<evidence type="ECO:0000256" key="2">
    <source>
        <dbReference type="SAM" id="Phobius"/>
    </source>
</evidence>
<sequence length="483" mass="53791">MPNPNWYMKSTIMNDERSLIIWFMVVGYISISMGSLINSPCKKTSGWSKYHIRCRASQTVYITSHVIEDGFNTHLSPALGCSANDAIYCGAKLPTNNTMNLKKHDLFESAVNECNGRTECTLGKHYFIKAESSVKKSCDALRIPELEKASFRQSVYYECIQDSLIIDMCLTTSEIPSHYGHLYLKTSHASCSCRITGSVARLKILQTAYVTVLIQSNESNIFEHQNIDVGLYGVDIPIQAENLVIMIMNGSNASFALLKVFGSYSTICNKYSALSTTSPQNMTFTSTHFPVHSSGRGHTHADISATNKTKGSTTTQTAENIFSSMTGREPSSDDLIENITSWIYTVVVILAIFVSLIIFLICVYCIKQRKDRNLLLKILQRLNDGCTNIDESHFKTAKIPNSPSRPSDDDPNYQEIPNNLHNNPTTKQHTNPGYDTDCPNPGYDTDCPKSENTGKGQDDAEVTSLDGNGQYFKLEKSYPKEVV</sequence>
<dbReference type="AlphaFoldDB" id="A0A8W8JYY3"/>
<keyword evidence="4" id="KW-1185">Reference proteome</keyword>
<feature type="transmembrane region" description="Helical" evidence="2">
    <location>
        <begin position="342"/>
        <end position="366"/>
    </location>
</feature>
<dbReference type="Proteomes" id="UP000005408">
    <property type="component" value="Unassembled WGS sequence"/>
</dbReference>
<reference evidence="3" key="1">
    <citation type="submission" date="2022-08" db="UniProtKB">
        <authorList>
            <consortium name="EnsemblMetazoa"/>
        </authorList>
    </citation>
    <scope>IDENTIFICATION</scope>
    <source>
        <strain evidence="3">05x7-T-G4-1.051#20</strain>
    </source>
</reference>
<protein>
    <submittedName>
        <fullName evidence="3">Uncharacterized protein</fullName>
    </submittedName>
</protein>
<feature type="compositionally biased region" description="Basic and acidic residues" evidence="1">
    <location>
        <begin position="473"/>
        <end position="483"/>
    </location>
</feature>